<accession>A0A2U1AZI7</accession>
<dbReference type="SUPFAM" id="SSF51182">
    <property type="entry name" value="RmlC-like cupins"/>
    <property type="match status" value="1"/>
</dbReference>
<dbReference type="Pfam" id="PF05523">
    <property type="entry name" value="FdtA"/>
    <property type="match status" value="1"/>
</dbReference>
<dbReference type="Gene3D" id="2.60.120.10">
    <property type="entry name" value="Jelly Rolls"/>
    <property type="match status" value="1"/>
</dbReference>
<gene>
    <name evidence="2" type="ORF">C8E01_104218</name>
</gene>
<dbReference type="CDD" id="cd20292">
    <property type="entry name" value="cupin_QdtA-like"/>
    <property type="match status" value="1"/>
</dbReference>
<evidence type="ECO:0000313" key="3">
    <source>
        <dbReference type="Proteomes" id="UP000245466"/>
    </source>
</evidence>
<proteinExistence type="predicted"/>
<dbReference type="InterPro" id="IPR011051">
    <property type="entry name" value="RmlC_Cupin_sf"/>
</dbReference>
<protein>
    <submittedName>
        <fullName evidence="2">WxcM-like protein</fullName>
    </submittedName>
</protein>
<sequence length="137" mass="15097">MSATPYLIHFTETGSPEIGFIASTQLAQNIPFVIKRVFWTYGTPTGVLRGQHANRATEEVLIAATGSIRVETDNGKDKQTFVLDDPATGLYLPAMCWTDLHFAPGTVAVCLTSTDFEESDYIRDYPTFQRLAAHPAL</sequence>
<dbReference type="InterPro" id="IPR014710">
    <property type="entry name" value="RmlC-like_jellyroll"/>
</dbReference>
<keyword evidence="3" id="KW-1185">Reference proteome</keyword>
<reference evidence="2 3" key="1">
    <citation type="submission" date="2018-04" db="EMBL/GenBank/DDBJ databases">
        <title>Genomic Encyclopedia of Type Strains, Phase IV (KMG-IV): sequencing the most valuable type-strain genomes for metagenomic binning, comparative biology and taxonomic classification.</title>
        <authorList>
            <person name="Goeker M."/>
        </authorList>
    </citation>
    <scope>NUCLEOTIDE SEQUENCE [LARGE SCALE GENOMIC DNA]</scope>
    <source>
        <strain evidence="2 3">DSM 100231</strain>
    </source>
</reference>
<evidence type="ECO:0000259" key="1">
    <source>
        <dbReference type="Pfam" id="PF05523"/>
    </source>
</evidence>
<feature type="domain" description="Sugar 3,4-ketoisomerase QdtA cupin" evidence="1">
    <location>
        <begin position="7"/>
        <end position="131"/>
    </location>
</feature>
<evidence type="ECO:0000313" key="2">
    <source>
        <dbReference type="EMBL" id="PVY41846.1"/>
    </source>
</evidence>
<dbReference type="InterPro" id="IPR008894">
    <property type="entry name" value="QdtA_cupin_dom"/>
</dbReference>
<organism evidence="2 3">
    <name type="scientific">Pontibacter virosus</name>
    <dbReference type="NCBI Taxonomy" id="1765052"/>
    <lineage>
        <taxon>Bacteria</taxon>
        <taxon>Pseudomonadati</taxon>
        <taxon>Bacteroidota</taxon>
        <taxon>Cytophagia</taxon>
        <taxon>Cytophagales</taxon>
        <taxon>Hymenobacteraceae</taxon>
        <taxon>Pontibacter</taxon>
    </lineage>
</organism>
<dbReference type="OrthoDB" id="9795513at2"/>
<dbReference type="EMBL" id="QEKI01000004">
    <property type="protein sequence ID" value="PVY41846.1"/>
    <property type="molecule type" value="Genomic_DNA"/>
</dbReference>
<dbReference type="RefSeq" id="WP_116542890.1">
    <property type="nucleotide sequence ID" value="NZ_QEKI01000004.1"/>
</dbReference>
<name>A0A2U1AZI7_9BACT</name>
<dbReference type="AlphaFoldDB" id="A0A2U1AZI7"/>
<comment type="caution">
    <text evidence="2">The sequence shown here is derived from an EMBL/GenBank/DDBJ whole genome shotgun (WGS) entry which is preliminary data.</text>
</comment>
<dbReference type="Proteomes" id="UP000245466">
    <property type="component" value="Unassembled WGS sequence"/>
</dbReference>